<comment type="caution">
    <text evidence="1">The sequence shown here is derived from an EMBL/GenBank/DDBJ whole genome shotgun (WGS) entry which is preliminary data.</text>
</comment>
<reference evidence="1" key="1">
    <citation type="submission" date="2022-09" db="EMBL/GenBank/DDBJ databases">
        <title>Novel Mycoplasma species identified in domestic and wild animals.</title>
        <authorList>
            <person name="Volokhov D.V."/>
            <person name="Furtak V.A."/>
            <person name="Zagorodnyaya T.A."/>
        </authorList>
    </citation>
    <scope>NUCLEOTIDE SEQUENCE</scope>
    <source>
        <strain evidence="1">Oakley</strain>
    </source>
</reference>
<sequence length="99" mass="11373">MPFPFGEHAPEKDVKKVYFTFVELHTLKDKEVLFDYLKSKGKYPMNPSIITDGKLGWIAIPVSDQDNTFGYLGIHSRAEQVYHGAKSYNSVDDYIKEKV</sequence>
<dbReference type="RefSeq" id="WP_263608888.1">
    <property type="nucleotide sequence ID" value="NZ_JAOVQM010000008.1"/>
</dbReference>
<proteinExistence type="predicted"/>
<dbReference type="EMBL" id="JAOVQM010000008">
    <property type="protein sequence ID" value="MCV2232699.1"/>
    <property type="molecule type" value="Genomic_DNA"/>
</dbReference>
<evidence type="ECO:0000313" key="1">
    <source>
        <dbReference type="EMBL" id="MCV2232699.1"/>
    </source>
</evidence>
<keyword evidence="2" id="KW-1185">Reference proteome</keyword>
<organism evidence="1 2">
    <name type="scientific">Paracholeplasma manati</name>
    <dbReference type="NCBI Taxonomy" id="591373"/>
    <lineage>
        <taxon>Bacteria</taxon>
        <taxon>Bacillati</taxon>
        <taxon>Mycoplasmatota</taxon>
        <taxon>Mollicutes</taxon>
        <taxon>Acholeplasmatales</taxon>
        <taxon>Acholeplasmataceae</taxon>
        <taxon>Paracholeplasma</taxon>
    </lineage>
</organism>
<protein>
    <submittedName>
        <fullName evidence="1">Uncharacterized protein</fullName>
    </submittedName>
</protein>
<accession>A0ABT2Y7I5</accession>
<name>A0ABT2Y7I5_9MOLU</name>
<dbReference type="Proteomes" id="UP001177160">
    <property type="component" value="Unassembled WGS sequence"/>
</dbReference>
<gene>
    <name evidence="1" type="ORF">N7548_07695</name>
</gene>
<evidence type="ECO:0000313" key="2">
    <source>
        <dbReference type="Proteomes" id="UP001177160"/>
    </source>
</evidence>